<evidence type="ECO:0000313" key="4">
    <source>
        <dbReference type="Proteomes" id="UP000010448"/>
    </source>
</evidence>
<sequence length="324" mass="36496">MGGTDARRAHRPVARRPGLRSGRDRRAARAGCHLKALLRSTGLGLLLVALLGISGVIEARERLTWLLRDLPPLTIFEGSQKGQGAVDQLLARLIEQMPEYDHSILRVNRARAMQMLAEPSFTCDPTLLWTPERAKFIYFSVPSMGTLSNGLIVRKQDAAMVEPFLVDGKVDLQRLLASGSSRLGMVAERSYSPPVDMLLKAAPPATLTAHYGNDAMRSLLQMQHLGRLKWLLGYWTEVRYLSVESDQPLDDLAFYPIQGMAQYQFIHVGCSDTPQGREAVSHIDRLLLEMREQRLPPLYAAWLDEQTRKAYLEDARHFFVEDHP</sequence>
<gene>
    <name evidence="3" type="ORF">CSV86_019635</name>
</gene>
<dbReference type="NCBIfam" id="TIGR02285">
    <property type="entry name" value="TIGR02285 family protein"/>
    <property type="match status" value="1"/>
</dbReference>
<organism evidence="3 4">
    <name type="scientific">Pseudomonas bharatica CSV86</name>
    <dbReference type="NCBI Taxonomy" id="1005395"/>
    <lineage>
        <taxon>Bacteria</taxon>
        <taxon>Pseudomonadati</taxon>
        <taxon>Pseudomonadota</taxon>
        <taxon>Gammaproteobacteria</taxon>
        <taxon>Pseudomonadales</taxon>
        <taxon>Pseudomonadaceae</taxon>
        <taxon>Pseudomonas</taxon>
        <taxon>Pseudomonas bharatica</taxon>
    </lineage>
</organism>
<keyword evidence="2" id="KW-1133">Transmembrane helix</keyword>
<accession>A0A7K4EIP1</accession>
<evidence type="ECO:0000313" key="3">
    <source>
        <dbReference type="EMBL" id="NNJ17231.1"/>
    </source>
</evidence>
<reference evidence="3 4" key="1">
    <citation type="journal article" date="2013" name="Genome Announc.">
        <title>Genome Sequence of Naphthalene-Degrading Soil Bacterium Pseudomonas putida CSV86.</title>
        <authorList>
            <person name="Phale P.S."/>
            <person name="Paliwal V."/>
            <person name="Raju S.C."/>
            <person name="Modak A."/>
            <person name="Purohit H.J."/>
        </authorList>
    </citation>
    <scope>NUCLEOTIDE SEQUENCE [LARGE SCALE GENOMIC DNA]</scope>
    <source>
        <strain evidence="3 4">CSV86</strain>
    </source>
</reference>
<proteinExistence type="predicted"/>
<dbReference type="InterPro" id="IPR011972">
    <property type="entry name" value="CHP02285"/>
</dbReference>
<feature type="region of interest" description="Disordered" evidence="1">
    <location>
        <begin position="1"/>
        <end position="26"/>
    </location>
</feature>
<evidence type="ECO:0000256" key="2">
    <source>
        <dbReference type="SAM" id="Phobius"/>
    </source>
</evidence>
<keyword evidence="4" id="KW-1185">Reference proteome</keyword>
<name>A0A7K4EIP1_9PSED</name>
<feature type="transmembrane region" description="Helical" evidence="2">
    <location>
        <begin position="36"/>
        <end position="57"/>
    </location>
</feature>
<dbReference type="SUPFAM" id="SSF53850">
    <property type="entry name" value="Periplasmic binding protein-like II"/>
    <property type="match status" value="1"/>
</dbReference>
<keyword evidence="2" id="KW-0472">Membrane</keyword>
<dbReference type="OrthoDB" id="8480452at2"/>
<dbReference type="EMBL" id="AMWJ02000002">
    <property type="protein sequence ID" value="NNJ17231.1"/>
    <property type="molecule type" value="Genomic_DNA"/>
</dbReference>
<keyword evidence="2" id="KW-0812">Transmembrane</keyword>
<feature type="compositionally biased region" description="Basic residues" evidence="1">
    <location>
        <begin position="8"/>
        <end position="18"/>
    </location>
</feature>
<dbReference type="AlphaFoldDB" id="A0A7K4EIP1"/>
<evidence type="ECO:0000256" key="1">
    <source>
        <dbReference type="SAM" id="MobiDB-lite"/>
    </source>
</evidence>
<dbReference type="Proteomes" id="UP000010448">
    <property type="component" value="Unassembled WGS sequence"/>
</dbReference>
<protein>
    <submittedName>
        <fullName evidence="3">TIGR02285 family protein</fullName>
    </submittedName>
</protein>
<comment type="caution">
    <text evidence="3">The sequence shown here is derived from an EMBL/GenBank/DDBJ whole genome shotgun (WGS) entry which is preliminary data.</text>
</comment>